<proteinExistence type="predicted"/>
<dbReference type="EMBL" id="JAIWYP010000015">
    <property type="protein sequence ID" value="KAH3702383.1"/>
    <property type="molecule type" value="Genomic_DNA"/>
</dbReference>
<gene>
    <name evidence="1" type="ORF">DPMN_077401</name>
</gene>
<evidence type="ECO:0000313" key="2">
    <source>
        <dbReference type="Proteomes" id="UP000828390"/>
    </source>
</evidence>
<comment type="caution">
    <text evidence="1">The sequence shown here is derived from an EMBL/GenBank/DDBJ whole genome shotgun (WGS) entry which is preliminary data.</text>
</comment>
<evidence type="ECO:0000313" key="1">
    <source>
        <dbReference type="EMBL" id="KAH3702383.1"/>
    </source>
</evidence>
<dbReference type="Proteomes" id="UP000828390">
    <property type="component" value="Unassembled WGS sequence"/>
</dbReference>
<organism evidence="1 2">
    <name type="scientific">Dreissena polymorpha</name>
    <name type="common">Zebra mussel</name>
    <name type="synonym">Mytilus polymorpha</name>
    <dbReference type="NCBI Taxonomy" id="45954"/>
    <lineage>
        <taxon>Eukaryota</taxon>
        <taxon>Metazoa</taxon>
        <taxon>Spiralia</taxon>
        <taxon>Lophotrochozoa</taxon>
        <taxon>Mollusca</taxon>
        <taxon>Bivalvia</taxon>
        <taxon>Autobranchia</taxon>
        <taxon>Heteroconchia</taxon>
        <taxon>Euheterodonta</taxon>
        <taxon>Imparidentia</taxon>
        <taxon>Neoheterodontei</taxon>
        <taxon>Myida</taxon>
        <taxon>Dreissenoidea</taxon>
        <taxon>Dreissenidae</taxon>
        <taxon>Dreissena</taxon>
    </lineage>
</organism>
<keyword evidence="2" id="KW-1185">Reference proteome</keyword>
<dbReference type="AlphaFoldDB" id="A0A9D3YNS2"/>
<reference evidence="1" key="2">
    <citation type="submission" date="2020-11" db="EMBL/GenBank/DDBJ databases">
        <authorList>
            <person name="McCartney M.A."/>
            <person name="Auch B."/>
            <person name="Kono T."/>
            <person name="Mallez S."/>
            <person name="Becker A."/>
            <person name="Gohl D.M."/>
            <person name="Silverstein K.A.T."/>
            <person name="Koren S."/>
            <person name="Bechman K.B."/>
            <person name="Herman A."/>
            <person name="Abrahante J.E."/>
            <person name="Garbe J."/>
        </authorList>
    </citation>
    <scope>NUCLEOTIDE SEQUENCE</scope>
    <source>
        <strain evidence="1">Duluth1</strain>
        <tissue evidence="1">Whole animal</tissue>
    </source>
</reference>
<sequence length="60" mass="6485">MEETGEIVDLDMGSSFGKCATGRPNVSLVMTSLARRCRRKKFIAKSAPCLTNGGSSLENY</sequence>
<name>A0A9D3YNS2_DREPO</name>
<accession>A0A9D3YNS2</accession>
<reference evidence="1" key="1">
    <citation type="journal article" date="2019" name="bioRxiv">
        <title>The Genome of the Zebra Mussel, Dreissena polymorpha: A Resource for Invasive Species Research.</title>
        <authorList>
            <person name="McCartney M.A."/>
            <person name="Auch B."/>
            <person name="Kono T."/>
            <person name="Mallez S."/>
            <person name="Zhang Y."/>
            <person name="Obille A."/>
            <person name="Becker A."/>
            <person name="Abrahante J.E."/>
            <person name="Garbe J."/>
            <person name="Badalamenti J.P."/>
            <person name="Herman A."/>
            <person name="Mangelson H."/>
            <person name="Liachko I."/>
            <person name="Sullivan S."/>
            <person name="Sone E.D."/>
            <person name="Koren S."/>
            <person name="Silverstein K.A.T."/>
            <person name="Beckman K.B."/>
            <person name="Gohl D.M."/>
        </authorList>
    </citation>
    <scope>NUCLEOTIDE SEQUENCE</scope>
    <source>
        <strain evidence="1">Duluth1</strain>
        <tissue evidence="1">Whole animal</tissue>
    </source>
</reference>
<protein>
    <submittedName>
        <fullName evidence="1">Uncharacterized protein</fullName>
    </submittedName>
</protein>